<dbReference type="EMBL" id="VEPZ02001329">
    <property type="protein sequence ID" value="KAE8679842.1"/>
    <property type="molecule type" value="Genomic_DNA"/>
</dbReference>
<comment type="similarity">
    <text evidence="3">Belongs to the PMEI family.</text>
</comment>
<sequence>MRQRSSSSLAIPLFLSFFLLISTSTSHSLTSTNSSLIRKTCKKCAESDPNLSYDFCVTSLQAAPNSHCANDLRQLGKISIKLLRRNLTNSRSYIKELLKNKKMDPFVRSCLHDCFDLYSDAILTAKHAIEDYKDKRYDDSNIGVSSIMDAATTCEDGFKEKEGVVSPLTKRNNDIFQLSVISLSIINMIRLNHGSI</sequence>
<keyword evidence="2" id="KW-1015">Disulfide bond</keyword>
<feature type="domain" description="Pectinesterase inhibitor" evidence="5">
    <location>
        <begin position="32"/>
        <end position="185"/>
    </location>
</feature>
<dbReference type="FunFam" id="1.20.140.40:FF:000002">
    <property type="entry name" value="Putative invertase inhibitor"/>
    <property type="match status" value="1"/>
</dbReference>
<gene>
    <name evidence="6" type="ORF">F3Y22_tig00111394pilonHSYRG00101</name>
</gene>
<evidence type="ECO:0000256" key="1">
    <source>
        <dbReference type="ARBA" id="ARBA00022729"/>
    </source>
</evidence>
<dbReference type="InterPro" id="IPR034088">
    <property type="entry name" value="Pla_a_1-like"/>
</dbReference>
<dbReference type="Gene3D" id="1.20.140.40">
    <property type="entry name" value="Invertase/pectin methylesterase inhibitor family protein"/>
    <property type="match status" value="1"/>
</dbReference>
<name>A0A6A2XVU8_HIBSY</name>
<dbReference type="Proteomes" id="UP000436088">
    <property type="component" value="Unassembled WGS sequence"/>
</dbReference>
<dbReference type="InterPro" id="IPR006501">
    <property type="entry name" value="Pectinesterase_inhib_dom"/>
</dbReference>
<dbReference type="GO" id="GO:0004857">
    <property type="term" value="F:enzyme inhibitor activity"/>
    <property type="evidence" value="ECO:0007669"/>
    <property type="project" value="InterPro"/>
</dbReference>
<dbReference type="SMART" id="SM00856">
    <property type="entry name" value="PMEI"/>
    <property type="match status" value="1"/>
</dbReference>
<dbReference type="PANTHER" id="PTHR35357">
    <property type="entry name" value="OS02G0537100 PROTEIN"/>
    <property type="match status" value="1"/>
</dbReference>
<evidence type="ECO:0000256" key="2">
    <source>
        <dbReference type="ARBA" id="ARBA00023157"/>
    </source>
</evidence>
<dbReference type="GO" id="GO:0005576">
    <property type="term" value="C:extracellular region"/>
    <property type="evidence" value="ECO:0007669"/>
    <property type="project" value="UniProtKB-ARBA"/>
</dbReference>
<dbReference type="NCBIfam" id="TIGR01614">
    <property type="entry name" value="PME_inhib"/>
    <property type="match status" value="1"/>
</dbReference>
<dbReference type="OrthoDB" id="1915198at2759"/>
<dbReference type="Pfam" id="PF04043">
    <property type="entry name" value="PMEI"/>
    <property type="match status" value="1"/>
</dbReference>
<dbReference type="InterPro" id="IPR035513">
    <property type="entry name" value="Invertase/methylesterase_inhib"/>
</dbReference>
<comment type="caution">
    <text evidence="6">The sequence shown here is derived from an EMBL/GenBank/DDBJ whole genome shotgun (WGS) entry which is preliminary data.</text>
</comment>
<evidence type="ECO:0000313" key="7">
    <source>
        <dbReference type="Proteomes" id="UP000436088"/>
    </source>
</evidence>
<dbReference type="PANTHER" id="PTHR35357:SF17">
    <property type="entry name" value="PECTINESTERASE INHIBITOR 12"/>
    <property type="match status" value="1"/>
</dbReference>
<feature type="chain" id="PRO_5025330618" evidence="4">
    <location>
        <begin position="27"/>
        <end position="196"/>
    </location>
</feature>
<proteinExistence type="inferred from homology"/>
<evidence type="ECO:0000313" key="6">
    <source>
        <dbReference type="EMBL" id="KAE8679842.1"/>
    </source>
</evidence>
<keyword evidence="7" id="KW-1185">Reference proteome</keyword>
<accession>A0A6A2XVU8</accession>
<organism evidence="6 7">
    <name type="scientific">Hibiscus syriacus</name>
    <name type="common">Rose of Sharon</name>
    <dbReference type="NCBI Taxonomy" id="106335"/>
    <lineage>
        <taxon>Eukaryota</taxon>
        <taxon>Viridiplantae</taxon>
        <taxon>Streptophyta</taxon>
        <taxon>Embryophyta</taxon>
        <taxon>Tracheophyta</taxon>
        <taxon>Spermatophyta</taxon>
        <taxon>Magnoliopsida</taxon>
        <taxon>eudicotyledons</taxon>
        <taxon>Gunneridae</taxon>
        <taxon>Pentapetalae</taxon>
        <taxon>rosids</taxon>
        <taxon>malvids</taxon>
        <taxon>Malvales</taxon>
        <taxon>Malvaceae</taxon>
        <taxon>Malvoideae</taxon>
        <taxon>Hibiscus</taxon>
    </lineage>
</organism>
<keyword evidence="1 4" id="KW-0732">Signal</keyword>
<evidence type="ECO:0000256" key="3">
    <source>
        <dbReference type="ARBA" id="ARBA00038471"/>
    </source>
</evidence>
<dbReference type="SUPFAM" id="SSF101148">
    <property type="entry name" value="Plant invertase/pectin methylesterase inhibitor"/>
    <property type="match status" value="1"/>
</dbReference>
<protein>
    <submittedName>
        <fullName evidence="6">Acyl carrier protein</fullName>
    </submittedName>
</protein>
<feature type="signal peptide" evidence="4">
    <location>
        <begin position="1"/>
        <end position="26"/>
    </location>
</feature>
<evidence type="ECO:0000256" key="4">
    <source>
        <dbReference type="SAM" id="SignalP"/>
    </source>
</evidence>
<evidence type="ECO:0000259" key="5">
    <source>
        <dbReference type="SMART" id="SM00856"/>
    </source>
</evidence>
<dbReference type="CDD" id="cd15795">
    <property type="entry name" value="PMEI-Pla_a_1_like"/>
    <property type="match status" value="1"/>
</dbReference>
<reference evidence="6" key="1">
    <citation type="submission" date="2019-09" db="EMBL/GenBank/DDBJ databases">
        <title>Draft genome information of white flower Hibiscus syriacus.</title>
        <authorList>
            <person name="Kim Y.-M."/>
        </authorList>
    </citation>
    <scope>NUCLEOTIDE SEQUENCE [LARGE SCALE GENOMIC DNA]</scope>
    <source>
        <strain evidence="6">YM2019G1</strain>
    </source>
</reference>
<dbReference type="AlphaFoldDB" id="A0A6A2XVU8"/>